<keyword evidence="1" id="KW-0812">Transmembrane</keyword>
<keyword evidence="1" id="KW-1133">Transmembrane helix</keyword>
<evidence type="ECO:0000313" key="2">
    <source>
        <dbReference type="EMBL" id="CAG5072076.1"/>
    </source>
</evidence>
<keyword evidence="1" id="KW-0472">Membrane</keyword>
<accession>A0ABN7RBA3</accession>
<evidence type="ECO:0000256" key="1">
    <source>
        <dbReference type="SAM" id="Phobius"/>
    </source>
</evidence>
<protein>
    <recommendedName>
        <fullName evidence="4">DUF4142 domain-containing protein</fullName>
    </recommendedName>
</protein>
<dbReference type="EMBL" id="CAJRAU010000006">
    <property type="protein sequence ID" value="CAG5072076.1"/>
    <property type="molecule type" value="Genomic_DNA"/>
</dbReference>
<name>A0ABN7RBA3_9BACT</name>
<proteinExistence type="predicted"/>
<evidence type="ECO:0008006" key="4">
    <source>
        <dbReference type="Google" id="ProtNLM"/>
    </source>
</evidence>
<keyword evidence="3" id="KW-1185">Reference proteome</keyword>
<evidence type="ECO:0000313" key="3">
    <source>
        <dbReference type="Proteomes" id="UP000679725"/>
    </source>
</evidence>
<gene>
    <name evidence="2" type="ORF">DYBT9623_04013</name>
</gene>
<comment type="caution">
    <text evidence="2">The sequence shown here is derived from an EMBL/GenBank/DDBJ whole genome shotgun (WGS) entry which is preliminary data.</text>
</comment>
<organism evidence="2 3">
    <name type="scientific">Dyadobacter linearis</name>
    <dbReference type="NCBI Taxonomy" id="2823330"/>
    <lineage>
        <taxon>Bacteria</taxon>
        <taxon>Pseudomonadati</taxon>
        <taxon>Bacteroidota</taxon>
        <taxon>Cytophagia</taxon>
        <taxon>Cytophagales</taxon>
        <taxon>Spirosomataceae</taxon>
        <taxon>Dyadobacter</taxon>
    </lineage>
</organism>
<reference evidence="2 3" key="1">
    <citation type="submission" date="2021-04" db="EMBL/GenBank/DDBJ databases">
        <authorList>
            <person name="Rodrigo-Torres L."/>
            <person name="Arahal R. D."/>
            <person name="Lucena T."/>
        </authorList>
    </citation>
    <scope>NUCLEOTIDE SEQUENCE [LARGE SCALE GENOMIC DNA]</scope>
    <source>
        <strain evidence="2 3">CECT 9623</strain>
    </source>
</reference>
<feature type="transmembrane region" description="Helical" evidence="1">
    <location>
        <begin position="26"/>
        <end position="44"/>
    </location>
</feature>
<sequence length="181" mass="20203">MQEKAECLILFGILNVDSKAMRRSSIGWFLLFLMFSNGFGAVLVDKKSVYQALSSGEEKTIDKMISLLESEKSTAQNSAYIGALTMKKAGFLKGVKAKVNTFKKGAQLLENEIKQNPDKVEFRFLRLTIQEHAPNVLKYNKQIDEDKKAVMAGYARLDEGLKAIIADYAKDSKVLKAADLK</sequence>
<dbReference type="Proteomes" id="UP000679725">
    <property type="component" value="Unassembled WGS sequence"/>
</dbReference>